<dbReference type="InterPro" id="IPR018790">
    <property type="entry name" value="DUF2358"/>
</dbReference>
<name>A0A1Y1I4N0_KLENI</name>
<dbReference type="Proteomes" id="UP000054558">
    <property type="component" value="Unassembled WGS sequence"/>
</dbReference>
<dbReference type="SUPFAM" id="SSF54427">
    <property type="entry name" value="NTF2-like"/>
    <property type="match status" value="1"/>
</dbReference>
<proteinExistence type="predicted"/>
<evidence type="ECO:0000256" key="1">
    <source>
        <dbReference type="SAM" id="MobiDB-lite"/>
    </source>
</evidence>
<feature type="region of interest" description="Disordered" evidence="1">
    <location>
        <begin position="98"/>
        <end position="132"/>
    </location>
</feature>
<dbReference type="Pfam" id="PF10184">
    <property type="entry name" value="DUF2358"/>
    <property type="match status" value="1"/>
</dbReference>
<dbReference type="PANTHER" id="PTHR31094:SF2">
    <property type="entry name" value="RIKEN CDNA 2310061I04 GENE"/>
    <property type="match status" value="1"/>
</dbReference>
<keyword evidence="3" id="KW-1185">Reference proteome</keyword>
<dbReference type="InterPro" id="IPR032710">
    <property type="entry name" value="NTF2-like_dom_sf"/>
</dbReference>
<dbReference type="OrthoDB" id="44820at2759"/>
<dbReference type="PANTHER" id="PTHR31094">
    <property type="entry name" value="RIKEN CDNA 2310061I04 GENE"/>
    <property type="match status" value="1"/>
</dbReference>
<sequence length="377" mass="42316">MATYARASVGPDIVAQSAQVVQSSSLRQQPHGKLVRCVPPSCQRLGLPGSMVGKGKACYQGPQARLSAPEAGPSVPMVPPPVEWIFNETAQRALRLVPDEEQEEDRGGQEARGAEGCSTSEHLEGDGGWKQQGSRLGRIGGPSFLASTLQSSSPPKQRQESNERDQFYVNVGDAIRTLREELPGLFYRKPTYNIYREDIVFRDRVNTFHGLDNYKLIFWALRFHGKIFFKAIWVDIQRIWQPNDKVIMVRWTVRGVPRVPWEAQGHFDGTSEYKLDKDGKIYEHKVDNVIMSQPPSYQPISVMDLVRAAGGRPTPSFFSGCESQDSTSLVQPNNNWSLALVSEWERIAFNFKRASWVRFYWALKGTLAINGAYPAGL</sequence>
<evidence type="ECO:0000313" key="3">
    <source>
        <dbReference type="Proteomes" id="UP000054558"/>
    </source>
</evidence>
<dbReference type="AlphaFoldDB" id="A0A1Y1I4N0"/>
<reference evidence="2 3" key="1">
    <citation type="journal article" date="2014" name="Nat. Commun.">
        <title>Klebsormidium flaccidum genome reveals primary factors for plant terrestrial adaptation.</title>
        <authorList>
            <person name="Hori K."/>
            <person name="Maruyama F."/>
            <person name="Fujisawa T."/>
            <person name="Togashi T."/>
            <person name="Yamamoto N."/>
            <person name="Seo M."/>
            <person name="Sato S."/>
            <person name="Yamada T."/>
            <person name="Mori H."/>
            <person name="Tajima N."/>
            <person name="Moriyama T."/>
            <person name="Ikeuchi M."/>
            <person name="Watanabe M."/>
            <person name="Wada H."/>
            <person name="Kobayashi K."/>
            <person name="Saito M."/>
            <person name="Masuda T."/>
            <person name="Sasaki-Sekimoto Y."/>
            <person name="Mashiguchi K."/>
            <person name="Awai K."/>
            <person name="Shimojima M."/>
            <person name="Masuda S."/>
            <person name="Iwai M."/>
            <person name="Nobusawa T."/>
            <person name="Narise T."/>
            <person name="Kondo S."/>
            <person name="Saito H."/>
            <person name="Sato R."/>
            <person name="Murakawa M."/>
            <person name="Ihara Y."/>
            <person name="Oshima-Yamada Y."/>
            <person name="Ohtaka K."/>
            <person name="Satoh M."/>
            <person name="Sonobe K."/>
            <person name="Ishii M."/>
            <person name="Ohtani R."/>
            <person name="Kanamori-Sato M."/>
            <person name="Honoki R."/>
            <person name="Miyazaki D."/>
            <person name="Mochizuki H."/>
            <person name="Umetsu J."/>
            <person name="Higashi K."/>
            <person name="Shibata D."/>
            <person name="Kamiya Y."/>
            <person name="Sato N."/>
            <person name="Nakamura Y."/>
            <person name="Tabata S."/>
            <person name="Ida S."/>
            <person name="Kurokawa K."/>
            <person name="Ohta H."/>
        </authorList>
    </citation>
    <scope>NUCLEOTIDE SEQUENCE [LARGE SCALE GENOMIC DNA]</scope>
    <source>
        <strain evidence="2 3">NIES-2285</strain>
    </source>
</reference>
<gene>
    <name evidence="2" type="ORF">KFL_001770060</name>
</gene>
<organism evidence="2 3">
    <name type="scientific">Klebsormidium nitens</name>
    <name type="common">Green alga</name>
    <name type="synonym">Ulothrix nitens</name>
    <dbReference type="NCBI Taxonomy" id="105231"/>
    <lineage>
        <taxon>Eukaryota</taxon>
        <taxon>Viridiplantae</taxon>
        <taxon>Streptophyta</taxon>
        <taxon>Klebsormidiophyceae</taxon>
        <taxon>Klebsormidiales</taxon>
        <taxon>Klebsormidiaceae</taxon>
        <taxon>Klebsormidium</taxon>
    </lineage>
</organism>
<protein>
    <submittedName>
        <fullName evidence="2">Uncharacterized protein</fullName>
    </submittedName>
</protein>
<dbReference type="EMBL" id="DF237126">
    <property type="protein sequence ID" value="GAQ84121.1"/>
    <property type="molecule type" value="Genomic_DNA"/>
</dbReference>
<evidence type="ECO:0000313" key="2">
    <source>
        <dbReference type="EMBL" id="GAQ84121.1"/>
    </source>
</evidence>
<accession>A0A1Y1I4N0</accession>